<evidence type="ECO:0000256" key="1">
    <source>
        <dbReference type="SAM" id="SignalP"/>
    </source>
</evidence>
<dbReference type="GO" id="GO:0006006">
    <property type="term" value="P:glucose metabolic process"/>
    <property type="evidence" value="ECO:0007669"/>
    <property type="project" value="TreeGrafter"/>
</dbReference>
<accession>A0A4U0XS58</accession>
<sequence>MIGLKNLAAVAVLPLLALGQSATLSSYGALPTIAGNGSAVRPDGKYVISSEGITGYFIPYAASVSNLFIKDVHGVERDIVLGFDNATYYSESKLHPHLNGIPGRYANRIKNSLFEIDGLTYHTDANDNNKNDTLHGGSDGWDYRDWTVEAHTANSITFSLVDPDGSLGMGFPGEVIAYITYTLTPYQWHLRMTALSTTKKTSIMLSSHTYWNLDGFQNPATPLALNYSLFLPYAGLQTEIDNIEVPTGNLLGNKQGSVNDWWSAPKQLGANISSPDLLGNCGYNCTGYDNCYILNRDAQGPFNWRQAPVATLASPFSGIQIDVKAHVLVNGLLLTACLGTFALKETQGFFNDSSRPRVAEKYGCVVMEVEDWIDGINNPEWGRNSRQIFGPGDGPYVLEATYNFSLNHTLAATFNQTA</sequence>
<gene>
    <name evidence="2" type="ORF">B0A55_04219</name>
</gene>
<feature type="signal peptide" evidence="1">
    <location>
        <begin position="1"/>
        <end position="19"/>
    </location>
</feature>
<dbReference type="PANTHER" id="PTHR10091">
    <property type="entry name" value="ALDOSE-1-EPIMERASE"/>
    <property type="match status" value="1"/>
</dbReference>
<dbReference type="OrthoDB" id="274691at2759"/>
<dbReference type="GO" id="GO:0004034">
    <property type="term" value="F:aldose 1-epimerase activity"/>
    <property type="evidence" value="ECO:0007669"/>
    <property type="project" value="TreeGrafter"/>
</dbReference>
<dbReference type="Gene3D" id="2.70.98.10">
    <property type="match status" value="1"/>
</dbReference>
<feature type="chain" id="PRO_5020215761" description="Aldose 1-epimerase" evidence="1">
    <location>
        <begin position="20"/>
        <end position="418"/>
    </location>
</feature>
<comment type="caution">
    <text evidence="2">The sequence shown here is derived from an EMBL/GenBank/DDBJ whole genome shotgun (WGS) entry which is preliminary data.</text>
</comment>
<dbReference type="InterPro" id="IPR011013">
    <property type="entry name" value="Gal_mutarotase_sf_dom"/>
</dbReference>
<protein>
    <recommendedName>
        <fullName evidence="4">Aldose 1-epimerase</fullName>
    </recommendedName>
</protein>
<evidence type="ECO:0000313" key="3">
    <source>
        <dbReference type="Proteomes" id="UP000309340"/>
    </source>
</evidence>
<dbReference type="InterPro" id="IPR008183">
    <property type="entry name" value="Aldose_1/G6P_1-epimerase"/>
</dbReference>
<dbReference type="Pfam" id="PF01263">
    <property type="entry name" value="Aldose_epim"/>
    <property type="match status" value="1"/>
</dbReference>
<evidence type="ECO:0000313" key="2">
    <source>
        <dbReference type="EMBL" id="TKA79461.1"/>
    </source>
</evidence>
<dbReference type="AlphaFoldDB" id="A0A4U0XS58"/>
<dbReference type="GO" id="GO:0033499">
    <property type="term" value="P:galactose catabolic process via UDP-galactose, Leloir pathway"/>
    <property type="evidence" value="ECO:0007669"/>
    <property type="project" value="TreeGrafter"/>
</dbReference>
<dbReference type="InterPro" id="IPR014718">
    <property type="entry name" value="GH-type_carb-bd"/>
</dbReference>
<dbReference type="STRING" id="329884.A0A4U0XS58"/>
<name>A0A4U0XS58_9PEZI</name>
<organism evidence="2 3">
    <name type="scientific">Friedmanniomyces simplex</name>
    <dbReference type="NCBI Taxonomy" id="329884"/>
    <lineage>
        <taxon>Eukaryota</taxon>
        <taxon>Fungi</taxon>
        <taxon>Dikarya</taxon>
        <taxon>Ascomycota</taxon>
        <taxon>Pezizomycotina</taxon>
        <taxon>Dothideomycetes</taxon>
        <taxon>Dothideomycetidae</taxon>
        <taxon>Mycosphaerellales</taxon>
        <taxon>Teratosphaeriaceae</taxon>
        <taxon>Friedmanniomyces</taxon>
    </lineage>
</organism>
<evidence type="ECO:0008006" key="4">
    <source>
        <dbReference type="Google" id="ProtNLM"/>
    </source>
</evidence>
<keyword evidence="1" id="KW-0732">Signal</keyword>
<dbReference type="PANTHER" id="PTHR10091:SF6">
    <property type="entry name" value="1-EPIMERASE, PUTATIVE (AFU_ORTHOLOGUE AFUA_3G13240)-RELATED"/>
    <property type="match status" value="1"/>
</dbReference>
<dbReference type="GO" id="GO:0030246">
    <property type="term" value="F:carbohydrate binding"/>
    <property type="evidence" value="ECO:0007669"/>
    <property type="project" value="InterPro"/>
</dbReference>
<dbReference type="Proteomes" id="UP000309340">
    <property type="component" value="Unassembled WGS sequence"/>
</dbReference>
<dbReference type="FunFam" id="2.70.98.10:FF:000014">
    <property type="entry name" value="Aldose 1-epimerase, putative"/>
    <property type="match status" value="1"/>
</dbReference>
<dbReference type="SUPFAM" id="SSF74650">
    <property type="entry name" value="Galactose mutarotase-like"/>
    <property type="match status" value="1"/>
</dbReference>
<proteinExistence type="predicted"/>
<dbReference type="EMBL" id="NAJQ01000089">
    <property type="protein sequence ID" value="TKA79461.1"/>
    <property type="molecule type" value="Genomic_DNA"/>
</dbReference>
<reference evidence="2 3" key="1">
    <citation type="submission" date="2017-03" db="EMBL/GenBank/DDBJ databases">
        <title>Genomes of endolithic fungi from Antarctica.</title>
        <authorList>
            <person name="Coleine C."/>
            <person name="Masonjones S."/>
            <person name="Stajich J.E."/>
        </authorList>
    </citation>
    <scope>NUCLEOTIDE SEQUENCE [LARGE SCALE GENOMIC DNA]</scope>
    <source>
        <strain evidence="2 3">CCFEE 5184</strain>
    </source>
</reference>
<keyword evidence="3" id="KW-1185">Reference proteome</keyword>